<dbReference type="InterPro" id="IPR002110">
    <property type="entry name" value="Ankyrin_rpt"/>
</dbReference>
<dbReference type="PROSITE" id="PS50088">
    <property type="entry name" value="ANK_REPEAT"/>
    <property type="match status" value="2"/>
</dbReference>
<dbReference type="eggNOG" id="COG0666">
    <property type="taxonomic scope" value="Bacteria"/>
</dbReference>
<dbReference type="AlphaFoldDB" id="B4D4Y6"/>
<evidence type="ECO:0000313" key="4">
    <source>
        <dbReference type="EMBL" id="EDY18589.1"/>
    </source>
</evidence>
<dbReference type="PANTHER" id="PTHR24201">
    <property type="entry name" value="ANK_REP_REGION DOMAIN-CONTAINING PROTEIN"/>
    <property type="match status" value="1"/>
</dbReference>
<dbReference type="PROSITE" id="PS50297">
    <property type="entry name" value="ANK_REP_REGION"/>
    <property type="match status" value="2"/>
</dbReference>
<dbReference type="PANTHER" id="PTHR24201:SF2">
    <property type="entry name" value="ANKYRIN REPEAT DOMAIN-CONTAINING PROTEIN 42"/>
    <property type="match status" value="1"/>
</dbReference>
<name>B4D4Y6_9BACT</name>
<evidence type="ECO:0000256" key="3">
    <source>
        <dbReference type="PROSITE-ProRule" id="PRU00023"/>
    </source>
</evidence>
<proteinExistence type="predicted"/>
<reference evidence="4 5" key="1">
    <citation type="journal article" date="2011" name="J. Bacteriol.">
        <title>Genome sequence of Chthoniobacter flavus Ellin428, an aerobic heterotrophic soil bacterium.</title>
        <authorList>
            <person name="Kant R."/>
            <person name="van Passel M.W."/>
            <person name="Palva A."/>
            <person name="Lucas S."/>
            <person name="Lapidus A."/>
            <person name="Glavina Del Rio T."/>
            <person name="Dalin E."/>
            <person name="Tice H."/>
            <person name="Bruce D."/>
            <person name="Goodwin L."/>
            <person name="Pitluck S."/>
            <person name="Larimer F.W."/>
            <person name="Land M.L."/>
            <person name="Hauser L."/>
            <person name="Sangwan P."/>
            <person name="de Vos W.M."/>
            <person name="Janssen P.H."/>
            <person name="Smidt H."/>
        </authorList>
    </citation>
    <scope>NUCLEOTIDE SEQUENCE [LARGE SCALE GENOMIC DNA]</scope>
    <source>
        <strain evidence="4 5">Ellin428</strain>
    </source>
</reference>
<feature type="repeat" description="ANK" evidence="3">
    <location>
        <begin position="63"/>
        <end position="95"/>
    </location>
</feature>
<dbReference type="SUPFAM" id="SSF48403">
    <property type="entry name" value="Ankyrin repeat"/>
    <property type="match status" value="1"/>
</dbReference>
<sequence length="127" mass="14115">MRAACAGDLCELFDLLLSGALVDAQDSQRWTALSYASWHGQYEIAQQLLDSGADPDVHESYSMVDTPLSLAAQRGDFDLVRLLIAFGANPDIYAGVAAARAECYARWRGFHDISEFLLYHEDRRTKA</sequence>
<evidence type="ECO:0000256" key="2">
    <source>
        <dbReference type="ARBA" id="ARBA00023043"/>
    </source>
</evidence>
<dbReference type="Pfam" id="PF12796">
    <property type="entry name" value="Ank_2"/>
    <property type="match status" value="1"/>
</dbReference>
<keyword evidence="2 3" id="KW-0040">ANK repeat</keyword>
<gene>
    <name evidence="4" type="ORF">CfE428DRAFT_3974</name>
</gene>
<accession>B4D4Y6</accession>
<dbReference type="EMBL" id="ABVL01000012">
    <property type="protein sequence ID" value="EDY18589.1"/>
    <property type="molecule type" value="Genomic_DNA"/>
</dbReference>
<evidence type="ECO:0000256" key="1">
    <source>
        <dbReference type="ARBA" id="ARBA00022737"/>
    </source>
</evidence>
<keyword evidence="1" id="KW-0677">Repeat</keyword>
<evidence type="ECO:0000313" key="5">
    <source>
        <dbReference type="Proteomes" id="UP000005824"/>
    </source>
</evidence>
<keyword evidence="5" id="KW-1185">Reference proteome</keyword>
<dbReference type="SMART" id="SM00248">
    <property type="entry name" value="ANK"/>
    <property type="match status" value="2"/>
</dbReference>
<dbReference type="STRING" id="497964.CfE428DRAFT_3974"/>
<protein>
    <submittedName>
        <fullName evidence="4">Ankyrin</fullName>
    </submittedName>
</protein>
<dbReference type="Proteomes" id="UP000005824">
    <property type="component" value="Unassembled WGS sequence"/>
</dbReference>
<organism evidence="4 5">
    <name type="scientific">Chthoniobacter flavus Ellin428</name>
    <dbReference type="NCBI Taxonomy" id="497964"/>
    <lineage>
        <taxon>Bacteria</taxon>
        <taxon>Pseudomonadati</taxon>
        <taxon>Verrucomicrobiota</taxon>
        <taxon>Spartobacteria</taxon>
        <taxon>Chthoniobacterales</taxon>
        <taxon>Chthoniobacteraceae</taxon>
        <taxon>Chthoniobacter</taxon>
    </lineage>
</organism>
<dbReference type="Pfam" id="PF00023">
    <property type="entry name" value="Ank"/>
    <property type="match status" value="1"/>
</dbReference>
<comment type="caution">
    <text evidence="4">The sequence shown here is derived from an EMBL/GenBank/DDBJ whole genome shotgun (WGS) entry which is preliminary data.</text>
</comment>
<dbReference type="InterPro" id="IPR036770">
    <property type="entry name" value="Ankyrin_rpt-contain_sf"/>
</dbReference>
<feature type="repeat" description="ANK" evidence="3">
    <location>
        <begin position="28"/>
        <end position="60"/>
    </location>
</feature>
<dbReference type="Gene3D" id="1.25.40.20">
    <property type="entry name" value="Ankyrin repeat-containing domain"/>
    <property type="match status" value="1"/>
</dbReference>
<dbReference type="InterPro" id="IPR050776">
    <property type="entry name" value="Ank_Repeat/CDKN_Inhibitor"/>
</dbReference>
<dbReference type="InParanoid" id="B4D4Y6"/>